<dbReference type="Pfam" id="PF07893">
    <property type="entry name" value="DUF1668"/>
    <property type="match status" value="2"/>
</dbReference>
<dbReference type="InterPro" id="IPR012871">
    <property type="entry name" value="DUF1668_ORYSA"/>
</dbReference>
<name>M8AYP5_AEGTA</name>
<reference evidence="1" key="1">
    <citation type="submission" date="2015-06" db="UniProtKB">
        <authorList>
            <consortium name="EnsemblPlants"/>
        </authorList>
    </citation>
    <scope>IDENTIFICATION</scope>
</reference>
<sequence length="467" mass="52300">MTAWRWPWQRLASPPSDIWRLFRQISVGPPFRSPPVQPNPQAATAPKPRLSSAGPVYPFSPHISRLLEFSSASSGSPLVGWCQRSASWLVARLASLTGSAARSNRRLRAMKRHLFVVLEDYDEDSFAIHKLDIGGDGDDEGDLDIHSGISLRRLPEPPAGRIGCRYGDRRMLVRKDMQFTVLGSRIIAIGPSTDLNLTSAGSSIVVYDTRTAALTISDLPGMNRYHSYELVVAARDRLYALEYDGLCRSDDVHIYGGLHCLKSDDDKADRRGGRSSCSRWMWKPLPDTETDSPRFFWGWKNDYTTRVPFDWTRIAAHAGPAHDDPDLDAWVGLDTSCDDPDDDDPCHKDEIHLCACGVPSGGRASRHGQPPPWKKVRVDKLLWEDLDCSHVKMQLLYVGGRSDYCLLEHLRLRVKATAGDGEYEYVLRLTMFRVACGDDGELVLVARRPARTYQLPSGDAARAFFCM</sequence>
<organism evidence="1">
    <name type="scientific">Aegilops tauschii</name>
    <name type="common">Tausch's goatgrass</name>
    <name type="synonym">Aegilops squarrosa</name>
    <dbReference type="NCBI Taxonomy" id="37682"/>
    <lineage>
        <taxon>Eukaryota</taxon>
        <taxon>Viridiplantae</taxon>
        <taxon>Streptophyta</taxon>
        <taxon>Embryophyta</taxon>
        <taxon>Tracheophyta</taxon>
        <taxon>Spermatophyta</taxon>
        <taxon>Magnoliopsida</taxon>
        <taxon>Liliopsida</taxon>
        <taxon>Poales</taxon>
        <taxon>Poaceae</taxon>
        <taxon>BOP clade</taxon>
        <taxon>Pooideae</taxon>
        <taxon>Triticodae</taxon>
        <taxon>Triticeae</taxon>
        <taxon>Triticinae</taxon>
        <taxon>Aegilops</taxon>
    </lineage>
</organism>
<protein>
    <submittedName>
        <fullName evidence="1">Uncharacterized protein</fullName>
    </submittedName>
</protein>
<proteinExistence type="predicted"/>
<accession>M8AYP5</accession>
<dbReference type="EnsemblPlants" id="EMT09602">
    <property type="protein sequence ID" value="EMT09602"/>
    <property type="gene ID" value="F775_10674"/>
</dbReference>
<evidence type="ECO:0000313" key="1">
    <source>
        <dbReference type="EnsemblPlants" id="EMT09602"/>
    </source>
</evidence>
<dbReference type="AlphaFoldDB" id="M8AYP5"/>
<dbReference type="PANTHER" id="PTHR33085">
    <property type="entry name" value="OS12G0113100 PROTEIN-RELATED"/>
    <property type="match status" value="1"/>
</dbReference>
<dbReference type="PANTHER" id="PTHR33085:SF69">
    <property type="entry name" value="OS07G0234700 PROTEIN"/>
    <property type="match status" value="1"/>
</dbReference>